<evidence type="ECO:0000256" key="11">
    <source>
        <dbReference type="ARBA" id="ARBA00082221"/>
    </source>
</evidence>
<dbReference type="GO" id="GO:0015031">
    <property type="term" value="P:protein transport"/>
    <property type="evidence" value="ECO:0007669"/>
    <property type="project" value="UniProtKB-KW"/>
</dbReference>
<evidence type="ECO:0000256" key="8">
    <source>
        <dbReference type="ARBA" id="ARBA00060366"/>
    </source>
</evidence>
<organism evidence="12">
    <name type="scientific">Araucaria cunninghamii</name>
    <name type="common">Hoop pine</name>
    <name type="synonym">Moreton Bay pine</name>
    <dbReference type="NCBI Taxonomy" id="56994"/>
    <lineage>
        <taxon>Eukaryota</taxon>
        <taxon>Viridiplantae</taxon>
        <taxon>Streptophyta</taxon>
        <taxon>Embryophyta</taxon>
        <taxon>Tracheophyta</taxon>
        <taxon>Spermatophyta</taxon>
        <taxon>Pinopsida</taxon>
        <taxon>Pinidae</taxon>
        <taxon>Conifers II</taxon>
        <taxon>Araucariales</taxon>
        <taxon>Araucariaceae</taxon>
        <taxon>Araucaria</taxon>
    </lineage>
</organism>
<proteinExistence type="inferred from homology"/>
<keyword evidence="4" id="KW-0653">Protein transport</keyword>
<dbReference type="PANTHER" id="PTHR33926">
    <property type="entry name" value="PROTEIN TIC 22, CHLOROPLASTIC"/>
    <property type="match status" value="1"/>
</dbReference>
<dbReference type="Gene3D" id="3.40.1350.100">
    <property type="match status" value="2"/>
</dbReference>
<comment type="subcellular location">
    <subcellularLocation>
        <location evidence="8">Plastid</location>
        <location evidence="8">Chloroplast intermembrane space</location>
        <topology evidence="8">Peripheral membrane protein</topology>
    </subcellularLocation>
</comment>
<dbReference type="FunFam" id="3.40.1350.100:FF:000001">
    <property type="entry name" value="Protein TIC 22, chloroplastic"/>
    <property type="match status" value="1"/>
</dbReference>
<name>A0A0D6R7L0_ARACU</name>
<evidence type="ECO:0000256" key="6">
    <source>
        <dbReference type="ARBA" id="ARBA00023136"/>
    </source>
</evidence>
<evidence type="ECO:0000256" key="9">
    <source>
        <dbReference type="ARBA" id="ARBA00061192"/>
    </source>
</evidence>
<keyword evidence="5" id="KW-0809">Transit peptide</keyword>
<dbReference type="AlphaFoldDB" id="A0A0D6R7L0"/>
<keyword evidence="2" id="KW-0150">Chloroplast</keyword>
<sequence length="371" mass="41706">MNVFIHSPEDKPKMRDRLIESKMQTQPKGLSHQKPRNLLSIELKQPPFVIFSAIQQQWKGAQEQVQSHFSNCINQVQQNIQKIQGPNIVPVLGLRLIKLRGPNWHTQMKKTLETVGTQVGQTLNSGKEKFAERFGMGSAGIKMWACNSVTNSHFEARHLFDLAMSSEDVSRRLDGIPVYTVSNSANEFVLVSDMNNERSFGLFCFKQQDAEDLLSQVRGKESGSGSGMKVIAVSLNKVYELRKQGIAFRFLPDPIQVKNALEAASKSGVAGQSFPGVPVFQSDNLVIRSKNKQFRPLFFIKEDLEGSLRQAFEQQKQLNPSFKVSTDIQVGSFEDVIQRMENIEDSSTWEDIVFIPPGLDIFNQTGKQVSA</sequence>
<evidence type="ECO:0000256" key="2">
    <source>
        <dbReference type="ARBA" id="ARBA00022528"/>
    </source>
</evidence>
<dbReference type="PANTHER" id="PTHR33926:SF4">
    <property type="entry name" value="PROTEIN TIC 22, CHLOROPLASTIC"/>
    <property type="match status" value="1"/>
</dbReference>
<evidence type="ECO:0000256" key="7">
    <source>
        <dbReference type="ARBA" id="ARBA00053802"/>
    </source>
</evidence>
<evidence type="ECO:0000256" key="10">
    <source>
        <dbReference type="ARBA" id="ARBA00072390"/>
    </source>
</evidence>
<dbReference type="InterPro" id="IPR007378">
    <property type="entry name" value="Tic22-like"/>
</dbReference>
<comment type="similarity">
    <text evidence="9">Belongs to the Tic22 family.</text>
</comment>
<evidence type="ECO:0000256" key="1">
    <source>
        <dbReference type="ARBA" id="ARBA00022448"/>
    </source>
</evidence>
<evidence type="ECO:0000256" key="3">
    <source>
        <dbReference type="ARBA" id="ARBA00022640"/>
    </source>
</evidence>
<evidence type="ECO:0000313" key="12">
    <source>
        <dbReference type="EMBL" id="JAG98293.1"/>
    </source>
</evidence>
<keyword evidence="6" id="KW-0472">Membrane</keyword>
<evidence type="ECO:0000256" key="5">
    <source>
        <dbReference type="ARBA" id="ARBA00022946"/>
    </source>
</evidence>
<keyword evidence="1" id="KW-0813">Transport</keyword>
<dbReference type="Pfam" id="PF04278">
    <property type="entry name" value="Tic22"/>
    <property type="match status" value="1"/>
</dbReference>
<accession>A0A0D6R7L0</accession>
<dbReference type="EMBL" id="GCKF01026712">
    <property type="protein sequence ID" value="JAG98293.1"/>
    <property type="molecule type" value="Transcribed_RNA"/>
</dbReference>
<reference evidence="12" key="1">
    <citation type="submission" date="2015-03" db="EMBL/GenBank/DDBJ databases">
        <title>A transcriptome of Araucaria cunninghamii, an australian fine timber species.</title>
        <authorList>
            <person name="Jing Yi C.J.Y."/>
            <person name="Yin San L.Y.S."/>
            <person name="Abdul Karim S.S."/>
            <person name="Wan Azmi N.N."/>
            <person name="Hercus R.R."/>
            <person name="Croft L.L."/>
        </authorList>
    </citation>
    <scope>NUCLEOTIDE SEQUENCE</scope>
    <source>
        <strain evidence="12">MI0301</strain>
        <tissue evidence="12">Leaf</tissue>
    </source>
</reference>
<evidence type="ECO:0000256" key="4">
    <source>
        <dbReference type="ARBA" id="ARBA00022927"/>
    </source>
</evidence>
<comment type="function">
    <text evidence="7">Involved in protein precursor import into chloroplasts. Imported into the intermembrane space via the Toc translocon. May be involved in the import pathway used by proteins without a cleavable N-terminal pre-sequence.</text>
</comment>
<keyword evidence="3" id="KW-0934">Plastid</keyword>
<dbReference type="GO" id="GO:0031972">
    <property type="term" value="C:chloroplast intermembrane space"/>
    <property type="evidence" value="ECO:0007669"/>
    <property type="project" value="UniProtKB-SubCell"/>
</dbReference>
<protein>
    <recommendedName>
        <fullName evidence="10">Protein TIC 22, chloroplastic</fullName>
    </recommendedName>
    <alternativeName>
        <fullName evidence="11">Translocon at the inner envelope membrane of chloroplasts 22</fullName>
    </alternativeName>
</protein>